<dbReference type="PATRIC" id="fig|38307.3.peg.2950"/>
<dbReference type="PANTHER" id="PTHR43877:SF5">
    <property type="entry name" value="BLL8307 PROTEIN"/>
    <property type="match status" value="1"/>
</dbReference>
<dbReference type="PANTHER" id="PTHR43877">
    <property type="entry name" value="AMINOALKYLPHOSPHONATE N-ACETYLTRANSFERASE-RELATED-RELATED"/>
    <property type="match status" value="1"/>
</dbReference>
<dbReference type="InterPro" id="IPR016181">
    <property type="entry name" value="Acyl_CoA_acyltransferase"/>
</dbReference>
<comment type="caution">
    <text evidence="4">The sequence shown here is derived from an EMBL/GenBank/DDBJ whole genome shotgun (WGS) entry which is preliminary data.</text>
</comment>
<organism evidence="4 5">
    <name type="scientific">Gluconobacter cerinus</name>
    <dbReference type="NCBI Taxonomy" id="38307"/>
    <lineage>
        <taxon>Bacteria</taxon>
        <taxon>Pseudomonadati</taxon>
        <taxon>Pseudomonadota</taxon>
        <taxon>Alphaproteobacteria</taxon>
        <taxon>Acetobacterales</taxon>
        <taxon>Acetobacteraceae</taxon>
        <taxon>Gluconobacter</taxon>
    </lineage>
</organism>
<gene>
    <name evidence="4" type="ORF">A0123_02827</name>
</gene>
<dbReference type="Proteomes" id="UP000077786">
    <property type="component" value="Unassembled WGS sequence"/>
</dbReference>
<reference evidence="4 5" key="1">
    <citation type="submission" date="2016-03" db="EMBL/GenBank/DDBJ databases">
        <title>Draft genome sequence of Gluconobacter cerinus strain CECT 9110.</title>
        <authorList>
            <person name="Sainz F."/>
            <person name="Mas A."/>
            <person name="Torija M.J."/>
        </authorList>
    </citation>
    <scope>NUCLEOTIDE SEQUENCE [LARGE SCALE GENOMIC DNA]</scope>
    <source>
        <strain evidence="4 5">CECT 9110</strain>
    </source>
</reference>
<dbReference type="PROSITE" id="PS51186">
    <property type="entry name" value="GNAT"/>
    <property type="match status" value="1"/>
</dbReference>
<feature type="domain" description="N-acetyltransferase" evidence="3">
    <location>
        <begin position="5"/>
        <end position="155"/>
    </location>
</feature>
<dbReference type="Pfam" id="PF00583">
    <property type="entry name" value="Acetyltransf_1"/>
    <property type="match status" value="1"/>
</dbReference>
<evidence type="ECO:0000313" key="5">
    <source>
        <dbReference type="Proteomes" id="UP000077786"/>
    </source>
</evidence>
<evidence type="ECO:0000256" key="2">
    <source>
        <dbReference type="ARBA" id="ARBA00023315"/>
    </source>
</evidence>
<dbReference type="Gene3D" id="3.40.630.30">
    <property type="match status" value="1"/>
</dbReference>
<dbReference type="InterPro" id="IPR000182">
    <property type="entry name" value="GNAT_dom"/>
</dbReference>
<dbReference type="GO" id="GO:0016747">
    <property type="term" value="F:acyltransferase activity, transferring groups other than amino-acyl groups"/>
    <property type="evidence" value="ECO:0007669"/>
    <property type="project" value="InterPro"/>
</dbReference>
<dbReference type="OrthoDB" id="9805924at2"/>
<keyword evidence="1 4" id="KW-0808">Transferase</keyword>
<accession>A0A1B6VHK4</accession>
<dbReference type="InterPro" id="IPR050832">
    <property type="entry name" value="Bact_Acetyltransf"/>
</dbReference>
<proteinExistence type="predicted"/>
<dbReference type="RefSeq" id="WP_064275277.1">
    <property type="nucleotide sequence ID" value="NZ_JBDNTQ010000015.1"/>
</dbReference>
<evidence type="ECO:0000313" key="4">
    <source>
        <dbReference type="EMBL" id="OAJ66694.1"/>
    </source>
</evidence>
<dbReference type="SUPFAM" id="SSF55729">
    <property type="entry name" value="Acyl-CoA N-acyltransferases (Nat)"/>
    <property type="match status" value="1"/>
</dbReference>
<evidence type="ECO:0000259" key="3">
    <source>
        <dbReference type="PROSITE" id="PS51186"/>
    </source>
</evidence>
<sequence>MNPNYTLRPADFSDQETRDLLTLHLAGMHENTPAGHVFALDLAALTSSDIEVWTVHHHGHVAGIGALKRLSAQNGELKSMRTHPDFLRQGIASTLLNHLIHRARSLGLKKLSLETGQNSSFEPALKLYKARGFQLGGPFADYQASEFNQFLHLSL</sequence>
<name>A0A1B6VHK4_9PROT</name>
<dbReference type="AlphaFoldDB" id="A0A1B6VHK4"/>
<evidence type="ECO:0000256" key="1">
    <source>
        <dbReference type="ARBA" id="ARBA00022679"/>
    </source>
</evidence>
<keyword evidence="2" id="KW-0012">Acyltransferase</keyword>
<protein>
    <submittedName>
        <fullName evidence="4">Histone acetyltransferase</fullName>
    </submittedName>
</protein>
<dbReference type="CDD" id="cd04301">
    <property type="entry name" value="NAT_SF"/>
    <property type="match status" value="1"/>
</dbReference>
<dbReference type="EMBL" id="LUTU01000014">
    <property type="protein sequence ID" value="OAJ66694.1"/>
    <property type="molecule type" value="Genomic_DNA"/>
</dbReference>